<name>A0AAD9P2I8_RIDPI</name>
<keyword evidence="2" id="KW-1185">Reference proteome</keyword>
<comment type="caution">
    <text evidence="1">The sequence shown here is derived from an EMBL/GenBank/DDBJ whole genome shotgun (WGS) entry which is preliminary data.</text>
</comment>
<dbReference type="Proteomes" id="UP001209878">
    <property type="component" value="Unassembled WGS sequence"/>
</dbReference>
<dbReference type="EMBL" id="JAODUO010000182">
    <property type="protein sequence ID" value="KAK2186968.1"/>
    <property type="molecule type" value="Genomic_DNA"/>
</dbReference>
<reference evidence="1" key="1">
    <citation type="journal article" date="2023" name="Mol. Biol. Evol.">
        <title>Third-Generation Sequencing Reveals the Adaptive Role of the Epigenome in Three Deep-Sea Polychaetes.</title>
        <authorList>
            <person name="Perez M."/>
            <person name="Aroh O."/>
            <person name="Sun Y."/>
            <person name="Lan Y."/>
            <person name="Juniper S.K."/>
            <person name="Young C.R."/>
            <person name="Angers B."/>
            <person name="Qian P.Y."/>
        </authorList>
    </citation>
    <scope>NUCLEOTIDE SEQUENCE</scope>
    <source>
        <strain evidence="1">R07B-5</strain>
    </source>
</reference>
<accession>A0AAD9P2I8</accession>
<evidence type="ECO:0000313" key="2">
    <source>
        <dbReference type="Proteomes" id="UP001209878"/>
    </source>
</evidence>
<dbReference type="AlphaFoldDB" id="A0AAD9P2I8"/>
<sequence>MFDHDSRVERAIAPSKSVKCKWCKCWCSGNCSCWCTTYGCMCNSKFKYSSGRCFAHTRFLFWTYECIGKRRGFTCRCFNKKRVKCTSPRQ</sequence>
<evidence type="ECO:0000313" key="1">
    <source>
        <dbReference type="EMBL" id="KAK2186968.1"/>
    </source>
</evidence>
<proteinExistence type="predicted"/>
<protein>
    <submittedName>
        <fullName evidence="1">Uncharacterized protein</fullName>
    </submittedName>
</protein>
<gene>
    <name evidence="1" type="ORF">NP493_183g03037</name>
</gene>
<organism evidence="1 2">
    <name type="scientific">Ridgeia piscesae</name>
    <name type="common">Tubeworm</name>
    <dbReference type="NCBI Taxonomy" id="27915"/>
    <lineage>
        <taxon>Eukaryota</taxon>
        <taxon>Metazoa</taxon>
        <taxon>Spiralia</taxon>
        <taxon>Lophotrochozoa</taxon>
        <taxon>Annelida</taxon>
        <taxon>Polychaeta</taxon>
        <taxon>Sedentaria</taxon>
        <taxon>Canalipalpata</taxon>
        <taxon>Sabellida</taxon>
        <taxon>Siboglinidae</taxon>
        <taxon>Ridgeia</taxon>
    </lineage>
</organism>